<keyword evidence="3" id="KW-1185">Reference proteome</keyword>
<evidence type="ECO:0000313" key="3">
    <source>
        <dbReference type="Proteomes" id="UP001327560"/>
    </source>
</evidence>
<evidence type="ECO:0000256" key="1">
    <source>
        <dbReference type="SAM" id="MobiDB-lite"/>
    </source>
</evidence>
<dbReference type="AlphaFoldDB" id="A0AAQ3L5A9"/>
<accession>A0AAQ3L5A9</accession>
<gene>
    <name evidence="2" type="ORF">Cni_G29464</name>
</gene>
<name>A0AAQ3L5A9_9LILI</name>
<reference evidence="2 3" key="1">
    <citation type="submission" date="2023-10" db="EMBL/GenBank/DDBJ databases">
        <title>Chromosome-scale genome assembly provides insights into flower coloration mechanisms of Canna indica.</title>
        <authorList>
            <person name="Li C."/>
        </authorList>
    </citation>
    <scope>NUCLEOTIDE SEQUENCE [LARGE SCALE GENOMIC DNA]</scope>
    <source>
        <tissue evidence="2">Flower</tissue>
    </source>
</reference>
<feature type="compositionally biased region" description="Basic and acidic residues" evidence="1">
    <location>
        <begin position="81"/>
        <end position="99"/>
    </location>
</feature>
<feature type="region of interest" description="Disordered" evidence="1">
    <location>
        <begin position="78"/>
        <end position="115"/>
    </location>
</feature>
<dbReference type="EMBL" id="CP136898">
    <property type="protein sequence ID" value="WOL20659.1"/>
    <property type="molecule type" value="Genomic_DNA"/>
</dbReference>
<evidence type="ECO:0008006" key="4">
    <source>
        <dbReference type="Google" id="ProtNLM"/>
    </source>
</evidence>
<proteinExistence type="predicted"/>
<organism evidence="2 3">
    <name type="scientific">Canna indica</name>
    <name type="common">Indian-shot</name>
    <dbReference type="NCBI Taxonomy" id="4628"/>
    <lineage>
        <taxon>Eukaryota</taxon>
        <taxon>Viridiplantae</taxon>
        <taxon>Streptophyta</taxon>
        <taxon>Embryophyta</taxon>
        <taxon>Tracheophyta</taxon>
        <taxon>Spermatophyta</taxon>
        <taxon>Magnoliopsida</taxon>
        <taxon>Liliopsida</taxon>
        <taxon>Zingiberales</taxon>
        <taxon>Cannaceae</taxon>
        <taxon>Canna</taxon>
    </lineage>
</organism>
<sequence length="227" mass="26794">MSPLREYIYQFQAIAAEIPNLDPRVEFFSINFGVKLRHFADQIFLMKRKGMSKFQEKAANFIEMEELREAKKANMQNLKAAVEDRKSKRVDRKNEDRNLYEQNNGRGPRSPPRLNARYVRYTPFNTRKEINLRDVYNLKLIKYPVSMGKQKLSPNTDMSKRCAFHETYGHPTEDCVVLRAQLEDLVRTGYLDKYIHRKREQGVIPFSIVVVMKLEILETPRMEKGET</sequence>
<protein>
    <recommendedName>
        <fullName evidence="4">Retrotransposon gag domain-containing protein</fullName>
    </recommendedName>
</protein>
<dbReference type="Proteomes" id="UP001327560">
    <property type="component" value="Chromosome 9"/>
</dbReference>
<evidence type="ECO:0000313" key="2">
    <source>
        <dbReference type="EMBL" id="WOL20659.1"/>
    </source>
</evidence>